<evidence type="ECO:0000313" key="2">
    <source>
        <dbReference type="EMBL" id="KAF2746834.1"/>
    </source>
</evidence>
<dbReference type="AlphaFoldDB" id="A0A6A6VAU8"/>
<reference evidence="2" key="1">
    <citation type="journal article" date="2020" name="Stud. Mycol.">
        <title>101 Dothideomycetes genomes: a test case for predicting lifestyles and emergence of pathogens.</title>
        <authorList>
            <person name="Haridas S."/>
            <person name="Albert R."/>
            <person name="Binder M."/>
            <person name="Bloem J."/>
            <person name="Labutti K."/>
            <person name="Salamov A."/>
            <person name="Andreopoulos B."/>
            <person name="Baker S."/>
            <person name="Barry K."/>
            <person name="Bills G."/>
            <person name="Bluhm B."/>
            <person name="Cannon C."/>
            <person name="Castanera R."/>
            <person name="Culley D."/>
            <person name="Daum C."/>
            <person name="Ezra D."/>
            <person name="Gonzalez J."/>
            <person name="Henrissat B."/>
            <person name="Kuo A."/>
            <person name="Liang C."/>
            <person name="Lipzen A."/>
            <person name="Lutzoni F."/>
            <person name="Magnuson J."/>
            <person name="Mondo S."/>
            <person name="Nolan M."/>
            <person name="Ohm R."/>
            <person name="Pangilinan J."/>
            <person name="Park H.-J."/>
            <person name="Ramirez L."/>
            <person name="Alfaro M."/>
            <person name="Sun H."/>
            <person name="Tritt A."/>
            <person name="Yoshinaga Y."/>
            <person name="Zwiers L.-H."/>
            <person name="Turgeon B."/>
            <person name="Goodwin S."/>
            <person name="Spatafora J."/>
            <person name="Crous P."/>
            <person name="Grigoriev I."/>
        </authorList>
    </citation>
    <scope>NUCLEOTIDE SEQUENCE</scope>
    <source>
        <strain evidence="2">CBS 119925</strain>
    </source>
</reference>
<accession>A0A6A6VAU8</accession>
<gene>
    <name evidence="2" type="ORF">M011DRAFT_424335</name>
</gene>
<feature type="signal peptide" evidence="1">
    <location>
        <begin position="1"/>
        <end position="19"/>
    </location>
</feature>
<feature type="chain" id="PRO_5025543982" evidence="1">
    <location>
        <begin position="20"/>
        <end position="122"/>
    </location>
</feature>
<dbReference type="EMBL" id="MU006575">
    <property type="protein sequence ID" value="KAF2746834.1"/>
    <property type="molecule type" value="Genomic_DNA"/>
</dbReference>
<sequence length="122" mass="12771">MQSNHPLLFASAIAHAVLALGHTSKGLEQFKHPSLNQVPALLRTTIKTGWYEGSVFFAIAAVLNYKYSQTGLLDLADRTVATLLTTLLFGAGAKYFGAGDKGTGITLAVVGILQGLGLKGAL</sequence>
<protein>
    <submittedName>
        <fullName evidence="2">Uncharacterized protein</fullName>
    </submittedName>
</protein>
<evidence type="ECO:0000313" key="3">
    <source>
        <dbReference type="Proteomes" id="UP000799440"/>
    </source>
</evidence>
<dbReference type="Proteomes" id="UP000799440">
    <property type="component" value="Unassembled WGS sequence"/>
</dbReference>
<name>A0A6A6VAU8_9PLEO</name>
<keyword evidence="3" id="KW-1185">Reference proteome</keyword>
<organism evidence="2 3">
    <name type="scientific">Sporormia fimetaria CBS 119925</name>
    <dbReference type="NCBI Taxonomy" id="1340428"/>
    <lineage>
        <taxon>Eukaryota</taxon>
        <taxon>Fungi</taxon>
        <taxon>Dikarya</taxon>
        <taxon>Ascomycota</taxon>
        <taxon>Pezizomycotina</taxon>
        <taxon>Dothideomycetes</taxon>
        <taxon>Pleosporomycetidae</taxon>
        <taxon>Pleosporales</taxon>
        <taxon>Sporormiaceae</taxon>
        <taxon>Sporormia</taxon>
    </lineage>
</organism>
<evidence type="ECO:0000256" key="1">
    <source>
        <dbReference type="SAM" id="SignalP"/>
    </source>
</evidence>
<proteinExistence type="predicted"/>
<keyword evidence="1" id="KW-0732">Signal</keyword>
<dbReference type="OrthoDB" id="5399817at2759"/>